<dbReference type="InterPro" id="IPR002293">
    <property type="entry name" value="AA/rel_permease1"/>
</dbReference>
<reference evidence="6 7" key="1">
    <citation type="submission" date="2016-10" db="EMBL/GenBank/DDBJ databases">
        <title>Arsenicibacter rosenii gen. nov., sp. nov., an efficient arsenic-methylating bacterium isolated from an arsenic-contaminated paddy soil.</title>
        <authorList>
            <person name="Huang K."/>
        </authorList>
    </citation>
    <scope>NUCLEOTIDE SEQUENCE [LARGE SCALE GENOMIC DNA]</scope>
    <source>
        <strain evidence="6 7">SM-1</strain>
    </source>
</reference>
<feature type="transmembrane region" description="Helical" evidence="5">
    <location>
        <begin position="233"/>
        <end position="252"/>
    </location>
</feature>
<feature type="transmembrane region" description="Helical" evidence="5">
    <location>
        <begin position="395"/>
        <end position="413"/>
    </location>
</feature>
<organism evidence="6 7">
    <name type="scientific">Arsenicibacter rosenii</name>
    <dbReference type="NCBI Taxonomy" id="1750698"/>
    <lineage>
        <taxon>Bacteria</taxon>
        <taxon>Pseudomonadati</taxon>
        <taxon>Bacteroidota</taxon>
        <taxon>Cytophagia</taxon>
        <taxon>Cytophagales</taxon>
        <taxon>Spirosomataceae</taxon>
        <taxon>Arsenicibacter</taxon>
    </lineage>
</organism>
<dbReference type="GO" id="GO:0016020">
    <property type="term" value="C:membrane"/>
    <property type="evidence" value="ECO:0007669"/>
    <property type="project" value="UniProtKB-SubCell"/>
</dbReference>
<feature type="transmembrane region" description="Helical" evidence="5">
    <location>
        <begin position="419"/>
        <end position="436"/>
    </location>
</feature>
<feature type="transmembrane region" description="Helical" evidence="5">
    <location>
        <begin position="156"/>
        <end position="174"/>
    </location>
</feature>
<dbReference type="PANTHER" id="PTHR11785">
    <property type="entry name" value="AMINO ACID TRANSPORTER"/>
    <property type="match status" value="1"/>
</dbReference>
<dbReference type="OrthoDB" id="9810109at2"/>
<comment type="caution">
    <text evidence="6">The sequence shown here is derived from an EMBL/GenBank/DDBJ whole genome shotgun (WGS) entry which is preliminary data.</text>
</comment>
<dbReference type="AlphaFoldDB" id="A0A1S2VE74"/>
<dbReference type="Gene3D" id="1.20.1740.10">
    <property type="entry name" value="Amino acid/polyamine transporter I"/>
    <property type="match status" value="1"/>
</dbReference>
<comment type="subcellular location">
    <subcellularLocation>
        <location evidence="1">Membrane</location>
        <topology evidence="1">Multi-pass membrane protein</topology>
    </subcellularLocation>
</comment>
<feature type="transmembrane region" description="Helical" evidence="5">
    <location>
        <begin position="194"/>
        <end position="212"/>
    </location>
</feature>
<evidence type="ECO:0000256" key="5">
    <source>
        <dbReference type="SAM" id="Phobius"/>
    </source>
</evidence>
<dbReference type="Proteomes" id="UP000181790">
    <property type="component" value="Unassembled WGS sequence"/>
</dbReference>
<keyword evidence="4 5" id="KW-0472">Membrane</keyword>
<proteinExistence type="predicted"/>
<dbReference type="PIRSF" id="PIRSF006060">
    <property type="entry name" value="AA_transporter"/>
    <property type="match status" value="1"/>
</dbReference>
<dbReference type="GO" id="GO:0015179">
    <property type="term" value="F:L-amino acid transmembrane transporter activity"/>
    <property type="evidence" value="ECO:0007669"/>
    <property type="project" value="TreeGrafter"/>
</dbReference>
<protein>
    <recommendedName>
        <fullName evidence="8">Serine/threonine protein kinase</fullName>
    </recommendedName>
</protein>
<dbReference type="RefSeq" id="WP_071505365.1">
    <property type="nucleotide sequence ID" value="NZ_MORL01000016.1"/>
</dbReference>
<name>A0A1S2VE74_9BACT</name>
<feature type="transmembrane region" description="Helical" evidence="5">
    <location>
        <begin position="282"/>
        <end position="302"/>
    </location>
</feature>
<feature type="transmembrane region" description="Helical" evidence="5">
    <location>
        <begin position="356"/>
        <end position="375"/>
    </location>
</feature>
<evidence type="ECO:0000256" key="4">
    <source>
        <dbReference type="ARBA" id="ARBA00023136"/>
    </source>
</evidence>
<gene>
    <name evidence="6" type="ORF">BLX24_21995</name>
</gene>
<keyword evidence="7" id="KW-1185">Reference proteome</keyword>
<evidence type="ECO:0000256" key="1">
    <source>
        <dbReference type="ARBA" id="ARBA00004141"/>
    </source>
</evidence>
<evidence type="ECO:0008006" key="8">
    <source>
        <dbReference type="Google" id="ProtNLM"/>
    </source>
</evidence>
<dbReference type="EMBL" id="MORL01000016">
    <property type="protein sequence ID" value="OIN57023.1"/>
    <property type="molecule type" value="Genomic_DNA"/>
</dbReference>
<sequence length="440" mass="47750">MIQPKLSVFDLMMIVVSLVIGIGIFRTPAIVAESAGSPTIFFAAWMAGGLVSLCGALTYAEIGARYHFPGGFYKLISTAFHPVFAFMLNWVIVLTYGAGNVGVALIGAEYVNPFLPEDLHTRLGINMTAIGMVLFFYVVNMLGIRSGARTQNILSSLKVGLMLVLCLGIFMSGAGETTLTEAGPGSAIPEAHGAAWRFFASLIAVFYTYGGYQQVLNFGADIKDPVRNTPRGIIGGMLLIMALYLGLNYAYYHQLGFTGLTNSKLVAADLARAMFGEWGGKLASVAIFTSVLGYLNASLLSLPRVYYAMADDGILPPAFKRVNARTQTQEFALTFLLAIMLISLFFLGTFEKIVNYVMSIDSIALASAAATLFIFRRRVAGNDPHTGYKVWAYPVIPLLFILFLVVVSVNVVISDPLTAAVGWGLFLSGWPLYYLLKRIF</sequence>
<keyword evidence="3 5" id="KW-1133">Transmembrane helix</keyword>
<keyword evidence="2 5" id="KW-0812">Transmembrane</keyword>
<evidence type="ECO:0000313" key="6">
    <source>
        <dbReference type="EMBL" id="OIN57023.1"/>
    </source>
</evidence>
<feature type="transmembrane region" description="Helical" evidence="5">
    <location>
        <begin position="331"/>
        <end position="350"/>
    </location>
</feature>
<evidence type="ECO:0000256" key="3">
    <source>
        <dbReference type="ARBA" id="ARBA00022989"/>
    </source>
</evidence>
<dbReference type="PANTHER" id="PTHR11785:SF512">
    <property type="entry name" value="SOBREMESA, ISOFORM B"/>
    <property type="match status" value="1"/>
</dbReference>
<feature type="transmembrane region" description="Helical" evidence="5">
    <location>
        <begin position="123"/>
        <end position="144"/>
    </location>
</feature>
<accession>A0A1S2VE74</accession>
<feature type="transmembrane region" description="Helical" evidence="5">
    <location>
        <begin position="39"/>
        <end position="60"/>
    </location>
</feature>
<feature type="transmembrane region" description="Helical" evidence="5">
    <location>
        <begin position="7"/>
        <end position="27"/>
    </location>
</feature>
<dbReference type="Pfam" id="PF13520">
    <property type="entry name" value="AA_permease_2"/>
    <property type="match status" value="1"/>
</dbReference>
<evidence type="ECO:0000313" key="7">
    <source>
        <dbReference type="Proteomes" id="UP000181790"/>
    </source>
</evidence>
<evidence type="ECO:0000256" key="2">
    <source>
        <dbReference type="ARBA" id="ARBA00022692"/>
    </source>
</evidence>
<dbReference type="InterPro" id="IPR050598">
    <property type="entry name" value="AminoAcid_Transporter"/>
</dbReference>